<organism evidence="3 4">
    <name type="scientific">Marinobacter halodurans</name>
    <dbReference type="NCBI Taxonomy" id="2528979"/>
    <lineage>
        <taxon>Bacteria</taxon>
        <taxon>Pseudomonadati</taxon>
        <taxon>Pseudomonadota</taxon>
        <taxon>Gammaproteobacteria</taxon>
        <taxon>Pseudomonadales</taxon>
        <taxon>Marinobacteraceae</taxon>
        <taxon>Marinobacter</taxon>
    </lineage>
</organism>
<dbReference type="RefSeq" id="WP_131482035.1">
    <property type="nucleotide sequence ID" value="NZ_SJDL01000016.1"/>
</dbReference>
<sequence>MSTLEAFLESREKDGVWAFNRRWRDCPFYGIYLRREEGTEIPSLISDDDFQMMTAGPDRQEVEDSIKEWQPPEGTRIVIKEKPFHAWCRDCLHNGVLLNWLGEGAVMNQTILHLMGYTAVRDGADGRPFLTECTPLKTDEDTSRFKAQKWLQAGIDPDLKKRDESVDESLVYDSTKDTLFTNANLEQRCRETLSTVEQALYDEWSEMPVDFAELLGVDPKTVRRDVSDVETELNFQLGEHEPIAPEGTPESIDKLLKLEKAIAEKVLGQEAGLRLEVEPYDPPESIDKEHPDIDKPQSGPESSDGATGLGAQVAEGEPIAFSNVNVVFGNYPQYALNTSGVLVQDSDLKAAALPVQPGNHPFPPGFYQTLARHLACVLHWYGVVQAEALSFSNVEDTMRGLFPSRVLNLDKTYIPDYEDNNYPRYGRWRLTSGEVPLLLLGEEDGHHICLFMLEVEVPADDIPATFPDRHEIIDQGRARFLDFLDFIAIPKNLVDYPDEWLRKSGPSNDKFVYEMKRELQIVFLARSPKGQREFSIQVAQRAMSGIEAEYRDNDTSNASEGDGAAAAFIFFLFIAIGLAFWFG</sequence>
<evidence type="ECO:0000313" key="3">
    <source>
        <dbReference type="EMBL" id="TBW55448.1"/>
    </source>
</evidence>
<evidence type="ECO:0000256" key="1">
    <source>
        <dbReference type="SAM" id="MobiDB-lite"/>
    </source>
</evidence>
<proteinExistence type="predicted"/>
<dbReference type="EMBL" id="SJDL01000016">
    <property type="protein sequence ID" value="TBW55448.1"/>
    <property type="molecule type" value="Genomic_DNA"/>
</dbReference>
<evidence type="ECO:0000313" key="4">
    <source>
        <dbReference type="Proteomes" id="UP000313645"/>
    </source>
</evidence>
<comment type="caution">
    <text evidence="3">The sequence shown here is derived from an EMBL/GenBank/DDBJ whole genome shotgun (WGS) entry which is preliminary data.</text>
</comment>
<dbReference type="Proteomes" id="UP000313645">
    <property type="component" value="Unassembled WGS sequence"/>
</dbReference>
<protein>
    <submittedName>
        <fullName evidence="3">Uncharacterized protein</fullName>
    </submittedName>
</protein>
<name>A0ABY1ZNX5_9GAMM</name>
<evidence type="ECO:0000256" key="2">
    <source>
        <dbReference type="SAM" id="Phobius"/>
    </source>
</evidence>
<keyword evidence="2" id="KW-0472">Membrane</keyword>
<reference evidence="3 4" key="1">
    <citation type="submission" date="2019-02" db="EMBL/GenBank/DDBJ databases">
        <title>Marinobacter halodurans sp. nov., a marine bacterium isolated from sea tidal flat.</title>
        <authorList>
            <person name="Yoo Y."/>
            <person name="Lee D.W."/>
            <person name="Kim B.S."/>
            <person name="Kim J.-J."/>
        </authorList>
    </citation>
    <scope>NUCLEOTIDE SEQUENCE [LARGE SCALE GENOMIC DNA]</scope>
    <source>
        <strain evidence="3 4">YJ-S3-2</strain>
    </source>
</reference>
<feature type="compositionally biased region" description="Basic and acidic residues" evidence="1">
    <location>
        <begin position="285"/>
        <end position="295"/>
    </location>
</feature>
<feature type="transmembrane region" description="Helical" evidence="2">
    <location>
        <begin position="563"/>
        <end position="582"/>
    </location>
</feature>
<keyword evidence="4" id="KW-1185">Reference proteome</keyword>
<keyword evidence="2" id="KW-0812">Transmembrane</keyword>
<feature type="region of interest" description="Disordered" evidence="1">
    <location>
        <begin position="274"/>
        <end position="309"/>
    </location>
</feature>
<accession>A0ABY1ZNX5</accession>
<keyword evidence="2" id="KW-1133">Transmembrane helix</keyword>
<gene>
    <name evidence="3" type="ORF">EZI54_11515</name>
</gene>